<dbReference type="SUPFAM" id="SSF53098">
    <property type="entry name" value="Ribonuclease H-like"/>
    <property type="match status" value="1"/>
</dbReference>
<evidence type="ECO:0000313" key="5">
    <source>
        <dbReference type="Proteomes" id="UP001172457"/>
    </source>
</evidence>
<feature type="domain" description="HAT C-terminal dimerisation" evidence="2">
    <location>
        <begin position="645"/>
        <end position="703"/>
    </location>
</feature>
<evidence type="ECO:0000259" key="2">
    <source>
        <dbReference type="Pfam" id="PF05699"/>
    </source>
</evidence>
<dbReference type="GO" id="GO:0046983">
    <property type="term" value="F:protein dimerization activity"/>
    <property type="evidence" value="ECO:0007669"/>
    <property type="project" value="InterPro"/>
</dbReference>
<feature type="region of interest" description="Disordered" evidence="1">
    <location>
        <begin position="90"/>
        <end position="172"/>
    </location>
</feature>
<gene>
    <name evidence="4" type="ORF">OSB04_011977</name>
</gene>
<dbReference type="Pfam" id="PF14291">
    <property type="entry name" value="DUF4371"/>
    <property type="match status" value="1"/>
</dbReference>
<name>A0AA38TV99_9ASTR</name>
<dbReference type="InterPro" id="IPR055298">
    <property type="entry name" value="AtLOH3-like"/>
</dbReference>
<comment type="caution">
    <text evidence="4">The sequence shown here is derived from an EMBL/GenBank/DDBJ whole genome shotgun (WGS) entry which is preliminary data.</text>
</comment>
<proteinExistence type="predicted"/>
<dbReference type="InterPro" id="IPR008906">
    <property type="entry name" value="HATC_C_dom"/>
</dbReference>
<accession>A0AA38TV99</accession>
<feature type="domain" description="DUF4371" evidence="3">
    <location>
        <begin position="196"/>
        <end position="366"/>
    </location>
</feature>
<dbReference type="InterPro" id="IPR012337">
    <property type="entry name" value="RNaseH-like_sf"/>
</dbReference>
<dbReference type="EMBL" id="JARYMX010000003">
    <property type="protein sequence ID" value="KAJ9557363.1"/>
    <property type="molecule type" value="Genomic_DNA"/>
</dbReference>
<feature type="compositionally biased region" description="Polar residues" evidence="1">
    <location>
        <begin position="99"/>
        <end position="109"/>
    </location>
</feature>
<dbReference type="Pfam" id="PF05699">
    <property type="entry name" value="Dimer_Tnp_hAT"/>
    <property type="match status" value="1"/>
</dbReference>
<dbReference type="InterPro" id="IPR025398">
    <property type="entry name" value="DUF4371"/>
</dbReference>
<dbReference type="AlphaFoldDB" id="A0AA38TV99"/>
<sequence length="728" mass="81192">MYSDDPPPSFSSAGINIGDQNVQPINTMMAAFHIQSSTGDVSRQLPSYGALGHGQGNSQNELLPDGVIHRGGIGQSQSTGNFDGDKAPSFTALGHGQGHSHNQDGNFNRSVGYDERYSDGVHAPSVENVRDVRRSHPSGGNGDRFISGDEAPSIGDFDKRERSGNGVASSGDGEGASLEALVGFSQQSSSGLRSFLEKQKHIEVVLTKHSEQSKIDYKIRLNASIDRVRFLLRQGLAFRGNYIELLQFLADHNKSIEAVTFKNAPENLKLTSPDIQKDIVNAAAAETTKLIVSDLGDDFFWILVDESHMKGDVIERFLAIEHVPNTTSISLKTAIDNVFSRHGLSISNLRGQGYDGDSNMQGELGGLKTLILNENPSAYYVHCFAHQLQLTLVAVAKKNLKIASLFFLLSNVVNVVGVHASVVTVFENNKLTKLSRHLVLVKSQVVEASIKNLPSSKRVTHIGDHIMELCIAKEGARYCNAMNLVGLCKKQLQNLRDNGWDSLLDHVPLFCEKHDIDVCQMEEMFLLPGRSRRKAPHITNSHYYRVELFYAVIDLQLMELEHHFSETSTELLVSMAILNPKNSFAAFDKNKLIRLARFYPKDFSEMELMILDDQLETYILDMQNSSDFSNLNEIGDLAHKMVETQRDKVFPSVYLLIRLVLTLPVATAIVERTFSAMNVVKNRLRNRMGDQWLNANLVTYIEKDVFAEVANEDIIDMFQKMKTRRVYC</sequence>
<dbReference type="PANTHER" id="PTHR11697:SF230">
    <property type="entry name" value="ZINC FINGER, MYM DOMAIN CONTAINING 1"/>
    <property type="match status" value="1"/>
</dbReference>
<evidence type="ECO:0000313" key="4">
    <source>
        <dbReference type="EMBL" id="KAJ9557363.1"/>
    </source>
</evidence>
<organism evidence="4 5">
    <name type="scientific">Centaurea solstitialis</name>
    <name type="common">yellow star-thistle</name>
    <dbReference type="NCBI Taxonomy" id="347529"/>
    <lineage>
        <taxon>Eukaryota</taxon>
        <taxon>Viridiplantae</taxon>
        <taxon>Streptophyta</taxon>
        <taxon>Embryophyta</taxon>
        <taxon>Tracheophyta</taxon>
        <taxon>Spermatophyta</taxon>
        <taxon>Magnoliopsida</taxon>
        <taxon>eudicotyledons</taxon>
        <taxon>Gunneridae</taxon>
        <taxon>Pentapetalae</taxon>
        <taxon>asterids</taxon>
        <taxon>campanulids</taxon>
        <taxon>Asterales</taxon>
        <taxon>Asteraceae</taxon>
        <taxon>Carduoideae</taxon>
        <taxon>Cardueae</taxon>
        <taxon>Centaureinae</taxon>
        <taxon>Centaurea</taxon>
    </lineage>
</organism>
<keyword evidence="5" id="KW-1185">Reference proteome</keyword>
<evidence type="ECO:0000259" key="3">
    <source>
        <dbReference type="Pfam" id="PF14291"/>
    </source>
</evidence>
<evidence type="ECO:0000256" key="1">
    <source>
        <dbReference type="SAM" id="MobiDB-lite"/>
    </source>
</evidence>
<protein>
    <submittedName>
        <fullName evidence="4">Uncharacterized protein</fullName>
    </submittedName>
</protein>
<reference evidence="4" key="1">
    <citation type="submission" date="2023-03" db="EMBL/GenBank/DDBJ databases">
        <title>Chromosome-scale reference genome and RAD-based genetic map of yellow starthistle (Centaurea solstitialis) reveal putative structural variation and QTLs associated with invader traits.</title>
        <authorList>
            <person name="Reatini B."/>
            <person name="Cang F.A."/>
            <person name="Jiang Q."/>
            <person name="Mckibben M.T.W."/>
            <person name="Barker M.S."/>
            <person name="Rieseberg L.H."/>
            <person name="Dlugosch K.M."/>
        </authorList>
    </citation>
    <scope>NUCLEOTIDE SEQUENCE</scope>
    <source>
        <strain evidence="4">CAN-66</strain>
        <tissue evidence="4">Leaf</tissue>
    </source>
</reference>
<dbReference type="PANTHER" id="PTHR11697">
    <property type="entry name" value="GENERAL TRANSCRIPTION FACTOR 2-RELATED ZINC FINGER PROTEIN"/>
    <property type="match status" value="1"/>
</dbReference>
<dbReference type="Proteomes" id="UP001172457">
    <property type="component" value="Chromosome 3"/>
</dbReference>